<dbReference type="RefSeq" id="WP_184879154.1">
    <property type="nucleotide sequence ID" value="NZ_JACHEF010000016.1"/>
</dbReference>
<comment type="function">
    <text evidence="1">Involved in the biosynthesis of the siderophore enterobactin (enterochelin), which is a macrocyclic trimeric lactone of N-(2,3-dihydroxybenzoyl)-serine. The serine trilactone serves as a scaffolding for the three catechol functionalities that provide hexadentate coordination for the tightly ligated iron(2+) atoms. Plays an essential role in the assembly of the enterobactin by catalyzing the transfer of the 4'-phosphopantetheine (Ppant) moiety from coenzyme A to the apo-domains of both EntB (ArCP domain) and EntF (PCP domain) to yield their holo-forms which make them competent for the activation of 2,3-dihydroxybenzoate (DHB) and L-serine, respectively.</text>
</comment>
<keyword evidence="13" id="KW-0479">Metal-binding</keyword>
<evidence type="ECO:0000256" key="1">
    <source>
        <dbReference type="ARBA" id="ARBA00003937"/>
    </source>
</evidence>
<evidence type="ECO:0000256" key="11">
    <source>
        <dbReference type="ARBA" id="ARBA00049191"/>
    </source>
</evidence>
<dbReference type="PANTHER" id="PTHR38096:SF1">
    <property type="entry name" value="ENTEROBACTIN SYNTHASE COMPONENT D"/>
    <property type="match status" value="1"/>
</dbReference>
<comment type="pathway">
    <text evidence="2">Siderophore biosynthesis; enterobactin biosynthesis.</text>
</comment>
<dbReference type="InterPro" id="IPR008278">
    <property type="entry name" value="4-PPantetheinyl_Trfase_dom"/>
</dbReference>
<keyword evidence="7" id="KW-0259">Enterobactin biosynthesis</keyword>
<evidence type="ECO:0000256" key="10">
    <source>
        <dbReference type="ARBA" id="ARBA00049176"/>
    </source>
</evidence>
<feature type="binding site" evidence="12">
    <location>
        <position position="150"/>
    </location>
    <ligand>
        <name>CoA</name>
        <dbReference type="ChEBI" id="CHEBI:57287"/>
    </ligand>
</feature>
<evidence type="ECO:0000259" key="14">
    <source>
        <dbReference type="Pfam" id="PF01648"/>
    </source>
</evidence>
<protein>
    <recommendedName>
        <fullName evidence="5">Enterobactin synthase component D</fullName>
    </recommendedName>
    <alternativeName>
        <fullName evidence="8">4'-phosphopantetheinyl transferase EntD</fullName>
    </alternativeName>
    <alternativeName>
        <fullName evidence="9">Enterochelin synthase D</fullName>
    </alternativeName>
</protein>
<dbReference type="UniPathway" id="UPA00017"/>
<dbReference type="SUPFAM" id="SSF56214">
    <property type="entry name" value="4'-phosphopantetheinyl transferase"/>
    <property type="match status" value="1"/>
</dbReference>
<evidence type="ECO:0000256" key="8">
    <source>
        <dbReference type="ARBA" id="ARBA00029894"/>
    </source>
</evidence>
<reference evidence="16 17" key="1">
    <citation type="submission" date="2020-08" db="EMBL/GenBank/DDBJ databases">
        <title>Genomic Encyclopedia of Type Strains, Phase IV (KMG-IV): sequencing the most valuable type-strain genomes for metagenomic binning, comparative biology and taxonomic classification.</title>
        <authorList>
            <person name="Goeker M."/>
        </authorList>
    </citation>
    <scope>NUCLEOTIDE SEQUENCE [LARGE SCALE GENOMIC DNA]</scope>
    <source>
        <strain evidence="16 17">DSM 100039</strain>
    </source>
</reference>
<dbReference type="PRINTS" id="PR01399">
    <property type="entry name" value="ENTSNTHTASED"/>
</dbReference>
<evidence type="ECO:0000313" key="17">
    <source>
        <dbReference type="Proteomes" id="UP000556329"/>
    </source>
</evidence>
<sequence>MEIITIDQQNILVGIRPIEPADESTLYASEVTSTGRAVPKVRRQSGAARVIARTLLGQLGFPPLPILKTRSGVPIWPAGIVGSLAHHDTVAAAAIAGTKRIAALGIDIEPNEPLPENLIELIATPNEQRMYDLRLLQRRDLFVLKEAVYKAYFPLYNDFLEFQDVEIDLPARLGYVPKKDCTFSLELLISNNVIGLAYSWPTCGVAPLI</sequence>
<dbReference type="InterPro" id="IPR003542">
    <property type="entry name" value="Enbac_synth_compD-like"/>
</dbReference>
<dbReference type="GO" id="GO:0008897">
    <property type="term" value="F:holo-[acyl-carrier-protein] synthase activity"/>
    <property type="evidence" value="ECO:0007669"/>
    <property type="project" value="InterPro"/>
</dbReference>
<feature type="binding site" evidence="13">
    <location>
        <position position="109"/>
    </location>
    <ligand>
        <name>Mg(2+)</name>
        <dbReference type="ChEBI" id="CHEBI:18420"/>
    </ligand>
</feature>
<evidence type="ECO:0000256" key="13">
    <source>
        <dbReference type="PIRSR" id="PIRSR603542-2"/>
    </source>
</evidence>
<feature type="binding site" evidence="12">
    <location>
        <position position="49"/>
    </location>
    <ligand>
        <name>CoA</name>
        <dbReference type="ChEBI" id="CHEBI:57287"/>
    </ligand>
</feature>
<dbReference type="InterPro" id="IPR037143">
    <property type="entry name" value="4-PPantetheinyl_Trfase_dom_sf"/>
</dbReference>
<feature type="domain" description="4'-phosphopantetheinyl transferase N-terminal" evidence="15">
    <location>
        <begin position="36"/>
        <end position="96"/>
    </location>
</feature>
<evidence type="ECO:0000256" key="12">
    <source>
        <dbReference type="PIRSR" id="PIRSR603542-1"/>
    </source>
</evidence>
<feature type="binding site" evidence="13">
    <location>
        <position position="107"/>
    </location>
    <ligand>
        <name>Mg(2+)</name>
        <dbReference type="ChEBI" id="CHEBI:18420"/>
    </ligand>
</feature>
<comment type="similarity">
    <text evidence="3">Belongs to the P-Pant transferase superfamily. EntD family.</text>
</comment>
<comment type="catalytic activity">
    <reaction evidence="11">
        <text>apo-[peptidyl-carrier protein] + CoA = holo-[peptidyl-carrier protein] + adenosine 3',5'-bisphosphate + H(+)</text>
        <dbReference type="Rhea" id="RHEA:46228"/>
        <dbReference type="Rhea" id="RHEA-COMP:11479"/>
        <dbReference type="Rhea" id="RHEA-COMP:11480"/>
        <dbReference type="ChEBI" id="CHEBI:15378"/>
        <dbReference type="ChEBI" id="CHEBI:29999"/>
        <dbReference type="ChEBI" id="CHEBI:57287"/>
        <dbReference type="ChEBI" id="CHEBI:58343"/>
        <dbReference type="ChEBI" id="CHEBI:64479"/>
    </reaction>
</comment>
<dbReference type="EMBL" id="JACHEF010000016">
    <property type="protein sequence ID" value="MBB6414236.1"/>
    <property type="molecule type" value="Genomic_DNA"/>
</dbReference>
<dbReference type="GO" id="GO:0009239">
    <property type="term" value="P:enterobactin biosynthetic process"/>
    <property type="evidence" value="ECO:0007669"/>
    <property type="project" value="UniProtKB-UniPathway"/>
</dbReference>
<organism evidence="16 17">
    <name type="scientific">Mesorhizobium sangaii</name>
    <dbReference type="NCBI Taxonomy" id="505389"/>
    <lineage>
        <taxon>Bacteria</taxon>
        <taxon>Pseudomonadati</taxon>
        <taxon>Pseudomonadota</taxon>
        <taxon>Alphaproteobacteria</taxon>
        <taxon>Hyphomicrobiales</taxon>
        <taxon>Phyllobacteriaceae</taxon>
        <taxon>Mesorhizobium</taxon>
    </lineage>
</organism>
<dbReference type="PANTHER" id="PTHR38096">
    <property type="entry name" value="ENTEROBACTIN SYNTHASE COMPONENT D"/>
    <property type="match status" value="1"/>
</dbReference>
<feature type="domain" description="4'-phosphopantetheinyl transferase" evidence="14">
    <location>
        <begin position="104"/>
        <end position="172"/>
    </location>
</feature>
<dbReference type="AlphaFoldDB" id="A0A841PGF9"/>
<feature type="binding site" evidence="12">
    <location>
        <position position="160"/>
    </location>
    <ligand>
        <name>CoA</name>
        <dbReference type="ChEBI" id="CHEBI:57287"/>
    </ligand>
</feature>
<evidence type="ECO:0000256" key="7">
    <source>
        <dbReference type="ARBA" id="ARBA00023191"/>
    </source>
</evidence>
<keyword evidence="6 16" id="KW-0808">Transferase</keyword>
<dbReference type="Pfam" id="PF01648">
    <property type="entry name" value="ACPS"/>
    <property type="match status" value="1"/>
</dbReference>
<dbReference type="Proteomes" id="UP000556329">
    <property type="component" value="Unassembled WGS sequence"/>
</dbReference>
<keyword evidence="13" id="KW-0460">Magnesium</keyword>
<evidence type="ECO:0000256" key="4">
    <source>
        <dbReference type="ARBA" id="ARBA00011503"/>
    </source>
</evidence>
<feature type="binding site" evidence="13">
    <location>
        <position position="108"/>
    </location>
    <ligand>
        <name>Mg(2+)</name>
        <dbReference type="ChEBI" id="CHEBI:18420"/>
    </ligand>
</feature>
<evidence type="ECO:0000256" key="9">
    <source>
        <dbReference type="ARBA" id="ARBA00031996"/>
    </source>
</evidence>
<dbReference type="Pfam" id="PF17837">
    <property type="entry name" value="4PPT_N"/>
    <property type="match status" value="1"/>
</dbReference>
<comment type="catalytic activity">
    <reaction evidence="10">
        <text>apo-[aryl-carrier protein] + CoA = holo-[aryl-carrier protein] + adenosine 3',5'-bisphosphate + H(+)</text>
        <dbReference type="Rhea" id="RHEA:48404"/>
        <dbReference type="Rhea" id="RHEA-COMP:15903"/>
        <dbReference type="Rhea" id="RHEA-COMP:17557"/>
        <dbReference type="ChEBI" id="CHEBI:15378"/>
        <dbReference type="ChEBI" id="CHEBI:29999"/>
        <dbReference type="ChEBI" id="CHEBI:57287"/>
        <dbReference type="ChEBI" id="CHEBI:58343"/>
        <dbReference type="ChEBI" id="CHEBI:64479"/>
    </reaction>
</comment>
<keyword evidence="17" id="KW-1185">Reference proteome</keyword>
<dbReference type="GO" id="GO:0009366">
    <property type="term" value="C:enterobactin synthetase complex"/>
    <property type="evidence" value="ECO:0007669"/>
    <property type="project" value="InterPro"/>
</dbReference>
<comment type="subunit">
    <text evidence="4">EntB, EntD, EntE, and EntF form a multienzyme complex called enterobactin synthase.</text>
</comment>
<dbReference type="InterPro" id="IPR041354">
    <property type="entry name" value="4PPT_N"/>
</dbReference>
<dbReference type="GO" id="GO:0000287">
    <property type="term" value="F:magnesium ion binding"/>
    <property type="evidence" value="ECO:0007669"/>
    <property type="project" value="InterPro"/>
</dbReference>
<dbReference type="GO" id="GO:0005886">
    <property type="term" value="C:plasma membrane"/>
    <property type="evidence" value="ECO:0007669"/>
    <property type="project" value="TreeGrafter"/>
</dbReference>
<gene>
    <name evidence="16" type="ORF">HNQ71_006945</name>
</gene>
<comment type="cofactor">
    <cofactor evidence="13">
        <name>Mg(2+)</name>
        <dbReference type="ChEBI" id="CHEBI:18420"/>
    </cofactor>
</comment>
<dbReference type="Gene3D" id="3.90.470.20">
    <property type="entry name" value="4'-phosphopantetheinyl transferase domain"/>
    <property type="match status" value="1"/>
</dbReference>
<evidence type="ECO:0000256" key="2">
    <source>
        <dbReference type="ARBA" id="ARBA00004993"/>
    </source>
</evidence>
<comment type="caution">
    <text evidence="16">The sequence shown here is derived from an EMBL/GenBank/DDBJ whole genome shotgun (WGS) entry which is preliminary data.</text>
</comment>
<evidence type="ECO:0000256" key="3">
    <source>
        <dbReference type="ARBA" id="ARBA00008342"/>
    </source>
</evidence>
<feature type="binding site" evidence="12">
    <location>
        <position position="146"/>
    </location>
    <ligand>
        <name>CoA</name>
        <dbReference type="ChEBI" id="CHEBI:57287"/>
    </ligand>
</feature>
<accession>A0A841PGF9</accession>
<name>A0A841PGF9_9HYPH</name>
<evidence type="ECO:0000259" key="15">
    <source>
        <dbReference type="Pfam" id="PF17837"/>
    </source>
</evidence>
<feature type="binding site" evidence="12">
    <location>
        <position position="107"/>
    </location>
    <ligand>
        <name>CoA</name>
        <dbReference type="ChEBI" id="CHEBI:57287"/>
    </ligand>
</feature>
<proteinExistence type="inferred from homology"/>
<evidence type="ECO:0000256" key="5">
    <source>
        <dbReference type="ARBA" id="ARBA00019087"/>
    </source>
</evidence>
<evidence type="ECO:0000256" key="6">
    <source>
        <dbReference type="ARBA" id="ARBA00022679"/>
    </source>
</evidence>
<evidence type="ECO:0000313" key="16">
    <source>
        <dbReference type="EMBL" id="MBB6414236.1"/>
    </source>
</evidence>